<keyword evidence="7" id="KW-0456">Lyase</keyword>
<dbReference type="PROSITE" id="PS00187">
    <property type="entry name" value="TPP_ENZYMES"/>
    <property type="match status" value="1"/>
</dbReference>
<dbReference type="InterPro" id="IPR011766">
    <property type="entry name" value="TPP_enzyme_TPP-bd"/>
</dbReference>
<dbReference type="GO" id="GO:0050695">
    <property type="term" value="F:benzoylformate decarboxylase activity"/>
    <property type="evidence" value="ECO:0007669"/>
    <property type="project" value="UniProtKB-EC"/>
</dbReference>
<organism evidence="7 8">
    <name type="scientific">Candidatus Andeanibacterium colombiense</name>
    <dbReference type="NCBI Taxonomy" id="3121345"/>
    <lineage>
        <taxon>Bacteria</taxon>
        <taxon>Pseudomonadati</taxon>
        <taxon>Pseudomonadota</taxon>
        <taxon>Alphaproteobacteria</taxon>
        <taxon>Sphingomonadales</taxon>
        <taxon>Sphingomonadaceae</taxon>
        <taxon>Candidatus Andeanibacterium</taxon>
    </lineage>
</organism>
<keyword evidence="2 3" id="KW-0786">Thiamine pyrophosphate</keyword>
<dbReference type="NCBIfam" id="NF005485">
    <property type="entry name" value="PRK07092.1"/>
    <property type="match status" value="1"/>
</dbReference>
<dbReference type="Proteomes" id="UP001218362">
    <property type="component" value="Chromosome"/>
</dbReference>
<dbReference type="SUPFAM" id="SSF52518">
    <property type="entry name" value="Thiamin diphosphate-binding fold (THDP-binding)"/>
    <property type="match status" value="2"/>
</dbReference>
<feature type="domain" description="Thiamine pyrophosphate enzyme N-terminal TPP-binding" evidence="6">
    <location>
        <begin position="3"/>
        <end position="103"/>
    </location>
</feature>
<proteinExistence type="inferred from homology"/>
<evidence type="ECO:0000256" key="1">
    <source>
        <dbReference type="ARBA" id="ARBA00007812"/>
    </source>
</evidence>
<accession>A0AAJ6BP85</accession>
<dbReference type="KEGG" id="acob:P0Y56_15135"/>
<evidence type="ECO:0000259" key="5">
    <source>
        <dbReference type="Pfam" id="PF02775"/>
    </source>
</evidence>
<dbReference type="EMBL" id="CP119316">
    <property type="protein sequence ID" value="WEK46328.1"/>
    <property type="molecule type" value="Genomic_DNA"/>
</dbReference>
<dbReference type="CDD" id="cd02002">
    <property type="entry name" value="TPP_BFDC"/>
    <property type="match status" value="1"/>
</dbReference>
<protein>
    <submittedName>
        <fullName evidence="7">Benzoylformate decarboxylase</fullName>
        <ecNumber evidence="7">4.1.1.7</ecNumber>
    </submittedName>
</protein>
<dbReference type="SUPFAM" id="SSF52467">
    <property type="entry name" value="DHS-like NAD/FAD-binding domain"/>
    <property type="match status" value="1"/>
</dbReference>
<dbReference type="Pfam" id="PF00205">
    <property type="entry name" value="TPP_enzyme_M"/>
    <property type="match status" value="1"/>
</dbReference>
<name>A0AAJ6BP85_9SPHN</name>
<evidence type="ECO:0000259" key="4">
    <source>
        <dbReference type="Pfam" id="PF00205"/>
    </source>
</evidence>
<comment type="similarity">
    <text evidence="1 3">Belongs to the TPP enzyme family.</text>
</comment>
<dbReference type="GO" id="GO:0003984">
    <property type="term" value="F:acetolactate synthase activity"/>
    <property type="evidence" value="ECO:0007669"/>
    <property type="project" value="TreeGrafter"/>
</dbReference>
<dbReference type="EC" id="4.1.1.7" evidence="7"/>
<feature type="domain" description="Thiamine pyrophosphate enzyme central" evidence="4">
    <location>
        <begin position="186"/>
        <end position="298"/>
    </location>
</feature>
<dbReference type="AlphaFoldDB" id="A0AAJ6BP85"/>
<dbReference type="InterPro" id="IPR029035">
    <property type="entry name" value="DHS-like_NAD/FAD-binding_dom"/>
</dbReference>
<dbReference type="GO" id="GO:0030976">
    <property type="term" value="F:thiamine pyrophosphate binding"/>
    <property type="evidence" value="ECO:0007669"/>
    <property type="project" value="InterPro"/>
</dbReference>
<dbReference type="InterPro" id="IPR029061">
    <property type="entry name" value="THDP-binding"/>
</dbReference>
<dbReference type="InterPro" id="IPR012001">
    <property type="entry name" value="Thiamin_PyroP_enz_TPP-bd_dom"/>
</dbReference>
<dbReference type="Gene3D" id="3.40.50.1220">
    <property type="entry name" value="TPP-binding domain"/>
    <property type="match status" value="1"/>
</dbReference>
<feature type="domain" description="Thiamine pyrophosphate enzyme TPP-binding" evidence="5">
    <location>
        <begin position="378"/>
        <end position="515"/>
    </location>
</feature>
<dbReference type="InterPro" id="IPR000399">
    <property type="entry name" value="TPP-bd_CS"/>
</dbReference>
<dbReference type="InterPro" id="IPR012000">
    <property type="entry name" value="Thiamin_PyroP_enz_cen_dom"/>
</dbReference>
<dbReference type="PANTHER" id="PTHR18968">
    <property type="entry name" value="THIAMINE PYROPHOSPHATE ENZYMES"/>
    <property type="match status" value="1"/>
</dbReference>
<dbReference type="PANTHER" id="PTHR18968:SF133">
    <property type="entry name" value="BENZOYLFORMATE DECARBOXYLASE"/>
    <property type="match status" value="1"/>
</dbReference>
<evidence type="ECO:0000259" key="6">
    <source>
        <dbReference type="Pfam" id="PF02776"/>
    </source>
</evidence>
<evidence type="ECO:0000313" key="8">
    <source>
        <dbReference type="Proteomes" id="UP001218362"/>
    </source>
</evidence>
<dbReference type="CDD" id="cd07035">
    <property type="entry name" value="TPP_PYR_POX_like"/>
    <property type="match status" value="1"/>
</dbReference>
<dbReference type="GO" id="GO:0050660">
    <property type="term" value="F:flavin adenine dinucleotide binding"/>
    <property type="evidence" value="ECO:0007669"/>
    <property type="project" value="TreeGrafter"/>
</dbReference>
<dbReference type="Pfam" id="PF02776">
    <property type="entry name" value="TPP_enzyme_N"/>
    <property type="match status" value="1"/>
</dbReference>
<dbReference type="GO" id="GO:0000287">
    <property type="term" value="F:magnesium ion binding"/>
    <property type="evidence" value="ECO:0007669"/>
    <property type="project" value="InterPro"/>
</dbReference>
<reference evidence="7" key="1">
    <citation type="submission" date="2023-03" db="EMBL/GenBank/DDBJ databases">
        <title>Andean soil-derived lignocellulolytic bacterial consortium as a source of novel taxa and putative plastic-active enzymes.</title>
        <authorList>
            <person name="Diaz-Garcia L."/>
            <person name="Chuvochina M."/>
            <person name="Feuerriegel G."/>
            <person name="Bunk B."/>
            <person name="Sproer C."/>
            <person name="Streit W.R."/>
            <person name="Rodriguez L.M."/>
            <person name="Overmann J."/>
            <person name="Jimenez D.J."/>
        </authorList>
    </citation>
    <scope>NUCLEOTIDE SEQUENCE</scope>
    <source>
        <strain evidence="7">MAG 26</strain>
    </source>
</reference>
<dbReference type="Gene3D" id="3.40.50.970">
    <property type="match status" value="2"/>
</dbReference>
<evidence type="ECO:0000256" key="2">
    <source>
        <dbReference type="ARBA" id="ARBA00023052"/>
    </source>
</evidence>
<sequence length="518" mass="55547">MPTVREATMRLLRDFGIDTIFGNPGSTELPMFRDFPEDFRYILGLQEAVVVGMADGYAQASGNAAFVNLHSSAGTGNALGNLFTAYKNQAPLVITAGQQARSILPFEPFLHAERATEFPRPFVKWANEPARAADVPLAIARAYYEAMTPPYGPTFVSVPADDWDEECDWVEARSFATANPGDAEAIARLAADLARSERPAFVVGAGAARDGAWDALVALAEQQTAAVYAGTYASRNVFPEDHPLFRGFLPAFLERQREMLTGHDLIVALGGPLNLYHAEGAGPHTPEDAKCWIVSDNPGGLAWAPQGDAILGNIRLIAGALVRAQAPADRSPPAPRASRVALDRSILDDRLALDRIAEALPWDAIVVEEAPSARPAMQERLWLNQPDSFFTTASGGLGYAMPAAVGVSLARPDRRVVAIIGDGSAMYSIQSLFSAYQLKTPITFIILNNRRYEALQGFGRIFGMQQVVGTNLSGLDFLSLAKGHGLPATRVEDAAALDCALAGSFAAQGPNLIEIIVE</sequence>
<dbReference type="GO" id="GO:0019752">
    <property type="term" value="P:carboxylic acid metabolic process"/>
    <property type="evidence" value="ECO:0007669"/>
    <property type="project" value="UniProtKB-ARBA"/>
</dbReference>
<gene>
    <name evidence="7" type="primary">mdlC</name>
    <name evidence="7" type="ORF">P0Y56_15135</name>
</gene>
<evidence type="ECO:0000256" key="3">
    <source>
        <dbReference type="RuleBase" id="RU362132"/>
    </source>
</evidence>
<evidence type="ECO:0000313" key="7">
    <source>
        <dbReference type="EMBL" id="WEK46328.1"/>
    </source>
</evidence>
<dbReference type="Pfam" id="PF02775">
    <property type="entry name" value="TPP_enzyme_C"/>
    <property type="match status" value="1"/>
</dbReference>
<dbReference type="InterPro" id="IPR045229">
    <property type="entry name" value="TPP_enz"/>
</dbReference>